<evidence type="ECO:0000313" key="2">
    <source>
        <dbReference type="EMBL" id="EXK96557.1"/>
    </source>
</evidence>
<keyword evidence="3" id="KW-1185">Reference proteome</keyword>
<sequence>MVGSGTTIRKPGHGCITSGQESPAGDRSRARTSGYSPYGGRGGLHSKNQGPCSPGGAMRAKRL</sequence>
<dbReference type="EMBL" id="JH658365">
    <property type="protein sequence ID" value="EXK96557.1"/>
    <property type="molecule type" value="Genomic_DNA"/>
</dbReference>
<evidence type="ECO:0000313" key="3">
    <source>
        <dbReference type="Proteomes" id="UP000030663"/>
    </source>
</evidence>
<feature type="region of interest" description="Disordered" evidence="1">
    <location>
        <begin position="1"/>
        <end position="63"/>
    </location>
</feature>
<organism evidence="2 3">
    <name type="scientific">Fusarium oxysporum f. sp. raphani 54005</name>
    <dbReference type="NCBI Taxonomy" id="1089458"/>
    <lineage>
        <taxon>Eukaryota</taxon>
        <taxon>Fungi</taxon>
        <taxon>Dikarya</taxon>
        <taxon>Ascomycota</taxon>
        <taxon>Pezizomycotina</taxon>
        <taxon>Sordariomycetes</taxon>
        <taxon>Hypocreomycetidae</taxon>
        <taxon>Hypocreales</taxon>
        <taxon>Nectriaceae</taxon>
        <taxon>Fusarium</taxon>
        <taxon>Fusarium oxysporum species complex</taxon>
    </lineage>
</organism>
<dbReference type="Proteomes" id="UP000030663">
    <property type="component" value="Unassembled WGS sequence"/>
</dbReference>
<name>X0DQH9_FUSOX</name>
<accession>X0DQH9</accession>
<protein>
    <submittedName>
        <fullName evidence="2">Uncharacterized protein</fullName>
    </submittedName>
</protein>
<reference evidence="2 3" key="1">
    <citation type="submission" date="2011-11" db="EMBL/GenBank/DDBJ databases">
        <title>The Genome Sequence of Fusarium oxysporum PHW815.</title>
        <authorList>
            <consortium name="The Broad Institute Genome Sequencing Platform"/>
            <person name="Ma L.-J."/>
            <person name="Gale L.R."/>
            <person name="Schwartz D.C."/>
            <person name="Zhou S."/>
            <person name="Corby-Kistler H."/>
            <person name="Young S.K."/>
            <person name="Zeng Q."/>
            <person name="Gargeya S."/>
            <person name="Fitzgerald M."/>
            <person name="Haas B."/>
            <person name="Abouelleil A."/>
            <person name="Alvarado L."/>
            <person name="Arachchi H.M."/>
            <person name="Berlin A."/>
            <person name="Brown A."/>
            <person name="Chapman S.B."/>
            <person name="Chen Z."/>
            <person name="Dunbar C."/>
            <person name="Freedman E."/>
            <person name="Gearin G."/>
            <person name="Goldberg J."/>
            <person name="Griggs A."/>
            <person name="Gujja S."/>
            <person name="Heiman D."/>
            <person name="Howarth C."/>
            <person name="Larson L."/>
            <person name="Lui A."/>
            <person name="MacDonald P.J.P."/>
            <person name="Montmayeur A."/>
            <person name="Murphy C."/>
            <person name="Neiman D."/>
            <person name="Pearson M."/>
            <person name="Priest M."/>
            <person name="Roberts A."/>
            <person name="Saif S."/>
            <person name="Shea T."/>
            <person name="Shenoy N."/>
            <person name="Sisk P."/>
            <person name="Stolte C."/>
            <person name="Sykes S."/>
            <person name="Wortman J."/>
            <person name="Nusbaum C."/>
            <person name="Birren B."/>
        </authorList>
    </citation>
    <scope>NUCLEOTIDE SEQUENCE [LARGE SCALE GENOMIC DNA]</scope>
    <source>
        <strain evidence="2 3">54005</strain>
    </source>
</reference>
<gene>
    <name evidence="2" type="ORF">FOQG_03561</name>
</gene>
<evidence type="ECO:0000256" key="1">
    <source>
        <dbReference type="SAM" id="MobiDB-lite"/>
    </source>
</evidence>
<proteinExistence type="predicted"/>
<dbReference type="AlphaFoldDB" id="X0DQH9"/>
<dbReference type="HOGENOM" id="CLU_2885880_0_0_1"/>